<protein>
    <submittedName>
        <fullName evidence="1">Uncharacterized protein</fullName>
    </submittedName>
</protein>
<keyword evidence="2" id="KW-1185">Reference proteome</keyword>
<evidence type="ECO:0000313" key="1">
    <source>
        <dbReference type="EMBL" id="KAI3924853.1"/>
    </source>
</evidence>
<name>A0AAD4SW46_9MAGN</name>
<dbReference type="EMBL" id="JAJJMB010008256">
    <property type="protein sequence ID" value="KAI3924853.1"/>
    <property type="molecule type" value="Genomic_DNA"/>
</dbReference>
<feature type="non-terminal residue" evidence="1">
    <location>
        <position position="1"/>
    </location>
</feature>
<dbReference type="AlphaFoldDB" id="A0AAD4SW46"/>
<comment type="caution">
    <text evidence="1">The sequence shown here is derived from an EMBL/GenBank/DDBJ whole genome shotgun (WGS) entry which is preliminary data.</text>
</comment>
<evidence type="ECO:0000313" key="2">
    <source>
        <dbReference type="Proteomes" id="UP001202328"/>
    </source>
</evidence>
<sequence>ELKRAVASAFVDFTTPPSNAEYNCVINATMDPSGCYTMYMQYFGDVSLGHMTRRHETSV</sequence>
<organism evidence="1 2">
    <name type="scientific">Papaver atlanticum</name>
    <dbReference type="NCBI Taxonomy" id="357466"/>
    <lineage>
        <taxon>Eukaryota</taxon>
        <taxon>Viridiplantae</taxon>
        <taxon>Streptophyta</taxon>
        <taxon>Embryophyta</taxon>
        <taxon>Tracheophyta</taxon>
        <taxon>Spermatophyta</taxon>
        <taxon>Magnoliopsida</taxon>
        <taxon>Ranunculales</taxon>
        <taxon>Papaveraceae</taxon>
        <taxon>Papaveroideae</taxon>
        <taxon>Papaver</taxon>
    </lineage>
</organism>
<reference evidence="1" key="1">
    <citation type="submission" date="2022-04" db="EMBL/GenBank/DDBJ databases">
        <title>A functionally conserved STORR gene fusion in Papaver species that diverged 16.8 million years ago.</title>
        <authorList>
            <person name="Catania T."/>
        </authorList>
    </citation>
    <scope>NUCLEOTIDE SEQUENCE</scope>
    <source>
        <strain evidence="1">S-188037</strain>
    </source>
</reference>
<dbReference type="Proteomes" id="UP001202328">
    <property type="component" value="Unassembled WGS sequence"/>
</dbReference>
<gene>
    <name evidence="1" type="ORF">MKW98_031104</name>
</gene>
<proteinExistence type="predicted"/>
<accession>A0AAD4SW46</accession>